<protein>
    <submittedName>
        <fullName evidence="1">Phosphoglycerate mutase</fullName>
    </submittedName>
</protein>
<dbReference type="CDD" id="cd07040">
    <property type="entry name" value="HP"/>
    <property type="match status" value="1"/>
</dbReference>
<name>A0ABR2IEY5_9PEZI</name>
<dbReference type="Proteomes" id="UP001390339">
    <property type="component" value="Unassembled WGS sequence"/>
</dbReference>
<reference evidence="1 2" key="1">
    <citation type="journal article" date="2024" name="IMA Fungus">
        <title>Apiospora arundinis, a panoply of carbohydrate-active enzymes and secondary metabolites.</title>
        <authorList>
            <person name="Sorensen T."/>
            <person name="Petersen C."/>
            <person name="Muurmann A.T."/>
            <person name="Christiansen J.V."/>
            <person name="Brundto M.L."/>
            <person name="Overgaard C.K."/>
            <person name="Boysen A.T."/>
            <person name="Wollenberg R.D."/>
            <person name="Larsen T.O."/>
            <person name="Sorensen J.L."/>
            <person name="Nielsen K.L."/>
            <person name="Sondergaard T.E."/>
        </authorList>
    </citation>
    <scope>NUCLEOTIDE SEQUENCE [LARGE SCALE GENOMIC DNA]</scope>
    <source>
        <strain evidence="1 2">AAU 773</strain>
    </source>
</reference>
<dbReference type="InterPro" id="IPR050275">
    <property type="entry name" value="PGM_Phosphatase"/>
</dbReference>
<dbReference type="SMART" id="SM00855">
    <property type="entry name" value="PGAM"/>
    <property type="match status" value="1"/>
</dbReference>
<dbReference type="PANTHER" id="PTHR48100:SF1">
    <property type="entry name" value="HISTIDINE PHOSPHATASE FAMILY PROTEIN-RELATED"/>
    <property type="match status" value="1"/>
</dbReference>
<dbReference type="InterPro" id="IPR013078">
    <property type="entry name" value="His_Pase_superF_clade-1"/>
</dbReference>
<dbReference type="SUPFAM" id="SSF53254">
    <property type="entry name" value="Phosphoglycerate mutase-like"/>
    <property type="match status" value="1"/>
</dbReference>
<proteinExistence type="predicted"/>
<keyword evidence="2" id="KW-1185">Reference proteome</keyword>
<dbReference type="PANTHER" id="PTHR48100">
    <property type="entry name" value="BROAD-SPECIFICITY PHOSPHATASE YOR283W-RELATED"/>
    <property type="match status" value="1"/>
</dbReference>
<evidence type="ECO:0000313" key="2">
    <source>
        <dbReference type="Proteomes" id="UP001390339"/>
    </source>
</evidence>
<dbReference type="EMBL" id="JAPCWZ010000005">
    <property type="protein sequence ID" value="KAK8861927.1"/>
    <property type="molecule type" value="Genomic_DNA"/>
</dbReference>
<accession>A0ABR2IEY5</accession>
<evidence type="ECO:0000313" key="1">
    <source>
        <dbReference type="EMBL" id="KAK8861927.1"/>
    </source>
</evidence>
<organism evidence="1 2">
    <name type="scientific">Apiospora arundinis</name>
    <dbReference type="NCBI Taxonomy" id="335852"/>
    <lineage>
        <taxon>Eukaryota</taxon>
        <taxon>Fungi</taxon>
        <taxon>Dikarya</taxon>
        <taxon>Ascomycota</taxon>
        <taxon>Pezizomycotina</taxon>
        <taxon>Sordariomycetes</taxon>
        <taxon>Xylariomycetidae</taxon>
        <taxon>Amphisphaeriales</taxon>
        <taxon>Apiosporaceae</taxon>
        <taxon>Apiospora</taxon>
    </lineage>
</organism>
<comment type="caution">
    <text evidence="1">The sequence shown here is derived from an EMBL/GenBank/DDBJ whole genome shotgun (WGS) entry which is preliminary data.</text>
</comment>
<sequence length="297" mass="33988">MGSQAGPKVFDFECLAGFFMTQPSMKQDSTYALATHAEFGLIPQSYGTQAGSTEDGQLTPWQRFANHVEQLNRDAKDGELYKVLYVGRHGQGFHNVMEAKVGTPDWENHWALLDGDGDAIWADSELTDQGKREAIDNGKVWRRLIEQEKMPWPALYCSPLQRCLETARLSFEELAASQGKTYQPMVKENLRERMGRHTCDRRSSRTWIHEHYPAYLIEPGFTEKDELFEADRRETDEEHIARTRIAMEDIFETEPRAFVSITMHSMASRMLMQVIGQEPFRLSPGSTTAFLVKATRS</sequence>
<dbReference type="InterPro" id="IPR029033">
    <property type="entry name" value="His_PPase_superfam"/>
</dbReference>
<dbReference type="Pfam" id="PF00300">
    <property type="entry name" value="His_Phos_1"/>
    <property type="match status" value="1"/>
</dbReference>
<dbReference type="Gene3D" id="3.40.50.1240">
    <property type="entry name" value="Phosphoglycerate mutase-like"/>
    <property type="match status" value="1"/>
</dbReference>
<gene>
    <name evidence="1" type="ORF">PGQ11_008162</name>
</gene>